<sequence length="122" mass="13121">MGASGVLRLDGSTLTADLTAVQRAAQAVEDAVPVTALLDGHPQLARRFRRGRLVRVPERWAEQAELAGVLVGLLPAGTELAEVEVNRVLGEVGEPATLRRLLVDHGALERDPAALVYRRREG</sequence>
<keyword evidence="3" id="KW-1185">Reference proteome</keyword>
<comment type="caution">
    <text evidence="2">The sequence shown here is derived from an EMBL/GenBank/DDBJ whole genome shotgun (WGS) entry which is preliminary data.</text>
</comment>
<gene>
    <name evidence="2" type="ORF">GC722_14975</name>
</gene>
<dbReference type="Pfam" id="PF09860">
    <property type="entry name" value="DUF2087"/>
    <property type="match status" value="1"/>
</dbReference>
<organism evidence="2 3">
    <name type="scientific">Auraticoccus cholistanensis</name>
    <dbReference type="NCBI Taxonomy" id="2656650"/>
    <lineage>
        <taxon>Bacteria</taxon>
        <taxon>Bacillati</taxon>
        <taxon>Actinomycetota</taxon>
        <taxon>Actinomycetes</taxon>
        <taxon>Propionibacteriales</taxon>
        <taxon>Propionibacteriaceae</taxon>
        <taxon>Auraticoccus</taxon>
    </lineage>
</organism>
<evidence type="ECO:0000259" key="1">
    <source>
        <dbReference type="Pfam" id="PF09860"/>
    </source>
</evidence>
<evidence type="ECO:0000313" key="2">
    <source>
        <dbReference type="EMBL" id="MVA77314.1"/>
    </source>
</evidence>
<evidence type="ECO:0000313" key="3">
    <source>
        <dbReference type="Proteomes" id="UP000435304"/>
    </source>
</evidence>
<dbReference type="EMBL" id="WPCU01000010">
    <property type="protein sequence ID" value="MVA77314.1"/>
    <property type="molecule type" value="Genomic_DNA"/>
</dbReference>
<dbReference type="InterPro" id="IPR018656">
    <property type="entry name" value="DUF2087"/>
</dbReference>
<reference evidence="2 3" key="1">
    <citation type="submission" date="2019-12" db="EMBL/GenBank/DDBJ databases">
        <title>Auraticoccus cholistani sp. nov., an actinomycete isolated from soil of Cholistan desert.</title>
        <authorList>
            <person name="Cheema M.T."/>
        </authorList>
    </citation>
    <scope>NUCLEOTIDE SEQUENCE [LARGE SCALE GENOMIC DNA]</scope>
    <source>
        <strain evidence="2 3">F435</strain>
    </source>
</reference>
<name>A0A6A9UZB6_9ACTN</name>
<accession>A0A6A9UZB6</accession>
<proteinExistence type="predicted"/>
<feature type="domain" description="DUF2087" evidence="1">
    <location>
        <begin position="52"/>
        <end position="119"/>
    </location>
</feature>
<protein>
    <submittedName>
        <fullName evidence="2">DUF2087 domain-containing protein</fullName>
    </submittedName>
</protein>
<dbReference type="AlphaFoldDB" id="A0A6A9UZB6"/>
<dbReference type="Proteomes" id="UP000435304">
    <property type="component" value="Unassembled WGS sequence"/>
</dbReference>